<accession>A0A1S7S3I4</accession>
<dbReference type="Proteomes" id="UP000191987">
    <property type="component" value="Unassembled WGS sequence"/>
</dbReference>
<reference evidence="1 2" key="1">
    <citation type="submission" date="2016-01" db="EMBL/GenBank/DDBJ databases">
        <authorList>
            <person name="Oliw E.H."/>
        </authorList>
    </citation>
    <scope>NUCLEOTIDE SEQUENCE [LARGE SCALE GENOMIC DNA]</scope>
    <source>
        <strain evidence="1 2">Zutra 3-1</strain>
    </source>
</reference>
<sequence length="133" mass="14562">MQSFDEIRIGDERASEGDQNCLAIGQMRRCKVEVTAIIGDICPAEAAAERSVFEGCDLARAARRAFNDVNAGDAENIKSIDDILVLRLGPLQEILFVGETGEIRHTRALAADFLHHVAVTSSIRRARFSILPP</sequence>
<name>A0A1S7S3I4_9HYPH</name>
<dbReference type="AlphaFoldDB" id="A0A1S7S3I4"/>
<proteinExistence type="predicted"/>
<evidence type="ECO:0000313" key="1">
    <source>
        <dbReference type="EMBL" id="CUX62124.1"/>
    </source>
</evidence>
<dbReference type="EMBL" id="FBWG01000049">
    <property type="protein sequence ID" value="CUX62124.1"/>
    <property type="molecule type" value="Genomic_DNA"/>
</dbReference>
<organism evidence="1 2">
    <name type="scientific">Agrobacterium deltaense Zutra 3/1</name>
    <dbReference type="NCBI Taxonomy" id="1183427"/>
    <lineage>
        <taxon>Bacteria</taxon>
        <taxon>Pseudomonadati</taxon>
        <taxon>Pseudomonadota</taxon>
        <taxon>Alphaproteobacteria</taxon>
        <taxon>Hyphomicrobiales</taxon>
        <taxon>Rhizobiaceae</taxon>
        <taxon>Rhizobium/Agrobacterium group</taxon>
        <taxon>Agrobacterium</taxon>
    </lineage>
</organism>
<protein>
    <submittedName>
        <fullName evidence="1">Uncharacterized protein</fullName>
    </submittedName>
</protein>
<gene>
    <name evidence="1" type="ORF">AGR7C_pAt0170</name>
</gene>
<evidence type="ECO:0000313" key="2">
    <source>
        <dbReference type="Proteomes" id="UP000191987"/>
    </source>
</evidence>